<evidence type="ECO:0000313" key="3">
    <source>
        <dbReference type="Proteomes" id="UP001218218"/>
    </source>
</evidence>
<dbReference type="EMBL" id="JARIHO010000051">
    <property type="protein sequence ID" value="KAJ7321232.1"/>
    <property type="molecule type" value="Genomic_DNA"/>
</dbReference>
<name>A0AAD7EFU2_9AGAR</name>
<proteinExistence type="predicted"/>
<accession>A0AAD7EFU2</accession>
<evidence type="ECO:0000256" key="1">
    <source>
        <dbReference type="SAM" id="MobiDB-lite"/>
    </source>
</evidence>
<evidence type="ECO:0000313" key="2">
    <source>
        <dbReference type="EMBL" id="KAJ7321232.1"/>
    </source>
</evidence>
<protein>
    <submittedName>
        <fullName evidence="2">Uncharacterized protein</fullName>
    </submittedName>
</protein>
<feature type="compositionally biased region" description="Basic and acidic residues" evidence="1">
    <location>
        <begin position="70"/>
        <end position="81"/>
    </location>
</feature>
<keyword evidence="3" id="KW-1185">Reference proteome</keyword>
<dbReference type="AlphaFoldDB" id="A0AAD7EFU2"/>
<reference evidence="2" key="1">
    <citation type="submission" date="2023-03" db="EMBL/GenBank/DDBJ databases">
        <title>Massive genome expansion in bonnet fungi (Mycena s.s.) driven by repeated elements and novel gene families across ecological guilds.</title>
        <authorList>
            <consortium name="Lawrence Berkeley National Laboratory"/>
            <person name="Harder C.B."/>
            <person name="Miyauchi S."/>
            <person name="Viragh M."/>
            <person name="Kuo A."/>
            <person name="Thoen E."/>
            <person name="Andreopoulos B."/>
            <person name="Lu D."/>
            <person name="Skrede I."/>
            <person name="Drula E."/>
            <person name="Henrissat B."/>
            <person name="Morin E."/>
            <person name="Kohler A."/>
            <person name="Barry K."/>
            <person name="LaButti K."/>
            <person name="Morin E."/>
            <person name="Salamov A."/>
            <person name="Lipzen A."/>
            <person name="Mereny Z."/>
            <person name="Hegedus B."/>
            <person name="Baldrian P."/>
            <person name="Stursova M."/>
            <person name="Weitz H."/>
            <person name="Taylor A."/>
            <person name="Grigoriev I.V."/>
            <person name="Nagy L.G."/>
            <person name="Martin F."/>
            <person name="Kauserud H."/>
        </authorList>
    </citation>
    <scope>NUCLEOTIDE SEQUENCE</scope>
    <source>
        <strain evidence="2">CBHHK002</strain>
    </source>
</reference>
<dbReference type="Proteomes" id="UP001218218">
    <property type="component" value="Unassembled WGS sequence"/>
</dbReference>
<sequence>MRSTRIRRAHTGDELRRRLQRLHTQTPSCRKPSIFLVCIRPSRLVPRGSHQSTYHRYTDEEKVSGAPDTCSRRLTDGEPAKVKLGHAVGKWGNPAQASPMARKGRGSRPAEAVGAETQLATRDRGQLVAPED</sequence>
<gene>
    <name evidence="2" type="ORF">DFH08DRAFT_970101</name>
</gene>
<feature type="region of interest" description="Disordered" evidence="1">
    <location>
        <begin position="47"/>
        <end position="132"/>
    </location>
</feature>
<organism evidence="2 3">
    <name type="scientific">Mycena albidolilacea</name>
    <dbReference type="NCBI Taxonomy" id="1033008"/>
    <lineage>
        <taxon>Eukaryota</taxon>
        <taxon>Fungi</taxon>
        <taxon>Dikarya</taxon>
        <taxon>Basidiomycota</taxon>
        <taxon>Agaricomycotina</taxon>
        <taxon>Agaricomycetes</taxon>
        <taxon>Agaricomycetidae</taxon>
        <taxon>Agaricales</taxon>
        <taxon>Marasmiineae</taxon>
        <taxon>Mycenaceae</taxon>
        <taxon>Mycena</taxon>
    </lineage>
</organism>
<comment type="caution">
    <text evidence="2">The sequence shown here is derived from an EMBL/GenBank/DDBJ whole genome shotgun (WGS) entry which is preliminary data.</text>
</comment>